<keyword evidence="6 8" id="KW-1133">Transmembrane helix</keyword>
<name>A0A395T2T9_9HYPO</name>
<dbReference type="InterPro" id="IPR036259">
    <property type="entry name" value="MFS_trans_sf"/>
</dbReference>
<feature type="transmembrane region" description="Helical" evidence="8">
    <location>
        <begin position="1366"/>
        <end position="1391"/>
    </location>
</feature>
<dbReference type="InterPro" id="IPR045263">
    <property type="entry name" value="GLUT"/>
</dbReference>
<feature type="transmembrane region" description="Helical" evidence="8">
    <location>
        <begin position="1145"/>
        <end position="1167"/>
    </location>
</feature>
<dbReference type="InterPro" id="IPR005829">
    <property type="entry name" value="Sugar_transporter_CS"/>
</dbReference>
<feature type="transmembrane region" description="Helical" evidence="8">
    <location>
        <begin position="1306"/>
        <end position="1329"/>
    </location>
</feature>
<dbReference type="PANTHER" id="PTHR23503:SF8">
    <property type="entry name" value="FACILITATED GLUCOSE TRANSPORTER PROTEIN 1"/>
    <property type="match status" value="1"/>
</dbReference>
<evidence type="ECO:0000259" key="9">
    <source>
        <dbReference type="PROSITE" id="PS50850"/>
    </source>
</evidence>
<dbReference type="NCBIfam" id="TIGR00879">
    <property type="entry name" value="SP"/>
    <property type="match status" value="1"/>
</dbReference>
<feature type="transmembrane region" description="Helical" evidence="8">
    <location>
        <begin position="1090"/>
        <end position="1110"/>
    </location>
</feature>
<dbReference type="Gene3D" id="1.20.1250.20">
    <property type="entry name" value="MFS general substrate transporter like domains"/>
    <property type="match status" value="1"/>
</dbReference>
<organism evidence="10 11">
    <name type="scientific">Fusarium longipes</name>
    <dbReference type="NCBI Taxonomy" id="694270"/>
    <lineage>
        <taxon>Eukaryota</taxon>
        <taxon>Fungi</taxon>
        <taxon>Dikarya</taxon>
        <taxon>Ascomycota</taxon>
        <taxon>Pezizomycotina</taxon>
        <taxon>Sordariomycetes</taxon>
        <taxon>Hypocreomycetidae</taxon>
        <taxon>Hypocreales</taxon>
        <taxon>Nectriaceae</taxon>
        <taxon>Fusarium</taxon>
    </lineage>
</organism>
<dbReference type="OrthoDB" id="4540492at2759"/>
<evidence type="ECO:0000256" key="6">
    <source>
        <dbReference type="ARBA" id="ARBA00022989"/>
    </source>
</evidence>
<feature type="transmembrane region" description="Helical" evidence="8">
    <location>
        <begin position="1116"/>
        <end position="1133"/>
    </location>
</feature>
<dbReference type="SUPFAM" id="SSF103473">
    <property type="entry name" value="MFS general substrate transporter"/>
    <property type="match status" value="1"/>
</dbReference>
<evidence type="ECO:0000256" key="2">
    <source>
        <dbReference type="ARBA" id="ARBA00010992"/>
    </source>
</evidence>
<proteinExistence type="inferred from homology"/>
<protein>
    <recommendedName>
        <fullName evidence="9">Major facilitator superfamily (MFS) profile domain-containing protein</fullName>
    </recommendedName>
</protein>
<comment type="caution">
    <text evidence="10">The sequence shown here is derived from an EMBL/GenBank/DDBJ whole genome shotgun (WGS) entry which is preliminary data.</text>
</comment>
<keyword evidence="11" id="KW-1185">Reference proteome</keyword>
<feature type="transmembrane region" description="Helical" evidence="8">
    <location>
        <begin position="1276"/>
        <end position="1300"/>
    </location>
</feature>
<feature type="transmembrane region" description="Helical" evidence="8">
    <location>
        <begin position="1403"/>
        <end position="1425"/>
    </location>
</feature>
<evidence type="ECO:0000256" key="8">
    <source>
        <dbReference type="SAM" id="Phobius"/>
    </source>
</evidence>
<feature type="transmembrane region" description="Helical" evidence="8">
    <location>
        <begin position="1437"/>
        <end position="1456"/>
    </location>
</feature>
<accession>A0A395T2T9</accession>
<dbReference type="Gene3D" id="3.40.50.300">
    <property type="entry name" value="P-loop containing nucleotide triphosphate hydrolases"/>
    <property type="match status" value="1"/>
</dbReference>
<dbReference type="InterPro" id="IPR027417">
    <property type="entry name" value="P-loop_NTPase"/>
</dbReference>
<keyword evidence="5" id="KW-0677">Repeat</keyword>
<dbReference type="STRING" id="694270.A0A395T2T9"/>
<evidence type="ECO:0000313" key="10">
    <source>
        <dbReference type="EMBL" id="RGP78709.1"/>
    </source>
</evidence>
<evidence type="ECO:0000256" key="5">
    <source>
        <dbReference type="ARBA" id="ARBA00022737"/>
    </source>
</evidence>
<dbReference type="InterPro" id="IPR020846">
    <property type="entry name" value="MFS_dom"/>
</dbReference>
<dbReference type="InterPro" id="IPR056884">
    <property type="entry name" value="NPHP3-like_N"/>
</dbReference>
<feature type="transmembrane region" description="Helical" evidence="8">
    <location>
        <begin position="1173"/>
        <end position="1194"/>
    </location>
</feature>
<dbReference type="Proteomes" id="UP000266234">
    <property type="component" value="Unassembled WGS sequence"/>
</dbReference>
<keyword evidence="7 8" id="KW-0472">Membrane</keyword>
<keyword evidence="3" id="KW-0813">Transport</keyword>
<evidence type="ECO:0000256" key="7">
    <source>
        <dbReference type="ARBA" id="ARBA00023136"/>
    </source>
</evidence>
<dbReference type="PRINTS" id="PR00171">
    <property type="entry name" value="SUGRTRNSPORT"/>
</dbReference>
<reference evidence="10 11" key="1">
    <citation type="journal article" date="2018" name="PLoS Pathog.">
        <title>Evolution of structural diversity of trichothecenes, a family of toxins produced by plant pathogenic and entomopathogenic fungi.</title>
        <authorList>
            <person name="Proctor R.H."/>
            <person name="McCormick S.P."/>
            <person name="Kim H.S."/>
            <person name="Cardoza R.E."/>
            <person name="Stanley A.M."/>
            <person name="Lindo L."/>
            <person name="Kelly A."/>
            <person name="Brown D.W."/>
            <person name="Lee T."/>
            <person name="Vaughan M.M."/>
            <person name="Alexander N.J."/>
            <person name="Busman M."/>
            <person name="Gutierrez S."/>
        </authorList>
    </citation>
    <scope>NUCLEOTIDE SEQUENCE [LARGE SCALE GENOMIC DNA]</scope>
    <source>
        <strain evidence="10 11">NRRL 20695</strain>
    </source>
</reference>
<feature type="transmembrane region" description="Helical" evidence="8">
    <location>
        <begin position="1341"/>
        <end position="1360"/>
    </location>
</feature>
<dbReference type="PROSITE" id="PS50850">
    <property type="entry name" value="MFS"/>
    <property type="match status" value="1"/>
</dbReference>
<dbReference type="PANTHER" id="PTHR23503">
    <property type="entry name" value="SOLUTE CARRIER FAMILY 2"/>
    <property type="match status" value="1"/>
</dbReference>
<dbReference type="InterPro" id="IPR003663">
    <property type="entry name" value="Sugar/inositol_transpt"/>
</dbReference>
<evidence type="ECO:0000256" key="1">
    <source>
        <dbReference type="ARBA" id="ARBA00004141"/>
    </source>
</evidence>
<feature type="transmembrane region" description="Helical" evidence="8">
    <location>
        <begin position="1055"/>
        <end position="1078"/>
    </location>
</feature>
<comment type="similarity">
    <text evidence="2">Belongs to the major facilitator superfamily. Sugar transporter (TC 2.A.1.1) family.</text>
</comment>
<evidence type="ECO:0000256" key="3">
    <source>
        <dbReference type="ARBA" id="ARBA00022448"/>
    </source>
</evidence>
<dbReference type="PROSITE" id="PS00217">
    <property type="entry name" value="SUGAR_TRANSPORT_2"/>
    <property type="match status" value="1"/>
</dbReference>
<evidence type="ECO:0000313" key="11">
    <source>
        <dbReference type="Proteomes" id="UP000266234"/>
    </source>
</evidence>
<dbReference type="SUPFAM" id="SSF52540">
    <property type="entry name" value="P-loop containing nucleoside triphosphate hydrolases"/>
    <property type="match status" value="1"/>
</dbReference>
<sequence length="1478" mass="163626">MADPLSLAASIAGLISLADITFKYSFRFARAAKDAKADVSPLVEEINSVGSVLRTPEALVSDLEEEGEQFDPTLRNHYLNQCFNTLKQIERKTKKATERFTRSRVDSIYQQLKWPFQPQKQRIYWPSSPMDKLGENLSIVEKIVKRIEINTFIDVDVMKQNVLEYFMPADPQHNLANSIKLRHSTTGLWLTESEDFVNWIDIPGSKLWLTGIPGAGKSILAGTVIQEAISRSHTSQNVGVAFFFCDYRDSRTRHAVSILGAIASQLARQKKEAFKVLSLYHDELNPPYHLKKVPDSDELRARICQISTLFDQTIIVIDGLDECGDNTDDLVDSLLQMTDDSEDISLAVFSRDNYNIRVHFEVEFKVITIAARNSDIQLYVNAELNRRIRIQRLQLTTPGIKQEIQEALVSGAQGMQVQMGGFEKAPTRFTRKLSSSSRKSQPVLAQGPGYGPEAISAPYKTGQILDDSNTVSEQEILRRCSGLVRKSDDGQYFEFAHFSVQEFLENWSVISSSPGLEKYWINWKSTHYAIPIESQELFSSNVPDLTDQISEVYPFYNRAATWWLEFNKDGFNDLSILPLVKSLFSSSKRTCFVLWATKVLYQIAATGHLANSEWIFRSVCKIVIQSSFRPLHMAAALNLPEICSFLLQEDPGSNRVFGAANLMDLALLSVLAIPGMAETWADKSKMVERLSNAVYLYLPSAERRNRTIDIFLEQQVHPSNYQFFQYSVSMLSIVSIFAAKYSELSPITKVLSTNITPTPVDIKALKDGIRKTYKTHVEAELSARDLMRYLSRSETRSTDWGRELASIVWKWALESGFPFIKFTSLCSAFNLPSFELDTIQIHSGVHSDDMDVGMANHLILKPQIPTMEDSAITGDLFAIDELPDSVECEGHPNALLLASDALPISATSSVRGHENDNGFVLVSMTFIEGYPKPHSTWTHPHDKLPQVFEPQLNSRLLSPSFTIHFFAVAKYLDPTADMADSRLRDISGYLILLIAITTLGSLQFGFHLAELNAPQDVITCRKKSISALDKIKGMIHKTPTEDHGFMSHCIPMDEASFATISSIFTLGGLLGALTSGPFSSKRGRLPAMRITGLLYLFGAAIETIAGSVFVMALGRLFSGIGAGASTVVVPLYISEIAPPKERGLFGFMTQISINVGILAVQTLGYFLSYGTAWRWILGTGVFIAAAQTLGLFVVPESPSWLAAQGDGTKAKRTLQRIRGNGHDIHEETESWNSEERDASEEDGLLQADDASVATPKNRVEHLGFFQVLKDPDTRPAIIAVVGIMFVQQLCGVNSIIMYSVSLLADLLPISSALLTILISVVNLVTTVACAPLPDRLGRKTCLLASIVGQGTSAFVLALSIVFGAKIISAVAVVAFVGFFAVGLGPVPFLLASELVGQEAVGATQSWCLAANYVATFIVAQFFPIVNTALNNVLGGHGWVYFIFAGLAAGSFVFVYWRVPETRGKKDVDEVWGRTRRVD</sequence>
<dbReference type="Pfam" id="PF00083">
    <property type="entry name" value="Sugar_tr"/>
    <property type="match status" value="1"/>
</dbReference>
<dbReference type="GO" id="GO:0016020">
    <property type="term" value="C:membrane"/>
    <property type="evidence" value="ECO:0007669"/>
    <property type="project" value="UniProtKB-SubCell"/>
</dbReference>
<gene>
    <name evidence="10" type="ORF">FLONG3_3164</name>
</gene>
<dbReference type="Pfam" id="PF24883">
    <property type="entry name" value="NPHP3_N"/>
    <property type="match status" value="1"/>
</dbReference>
<dbReference type="EMBL" id="PXOG01000059">
    <property type="protein sequence ID" value="RGP78709.1"/>
    <property type="molecule type" value="Genomic_DNA"/>
</dbReference>
<feature type="domain" description="Major facilitator superfamily (MFS) profile" evidence="9">
    <location>
        <begin position="993"/>
        <end position="1462"/>
    </location>
</feature>
<dbReference type="GO" id="GO:0015149">
    <property type="term" value="F:hexose transmembrane transporter activity"/>
    <property type="evidence" value="ECO:0007669"/>
    <property type="project" value="TreeGrafter"/>
</dbReference>
<evidence type="ECO:0000256" key="4">
    <source>
        <dbReference type="ARBA" id="ARBA00022692"/>
    </source>
</evidence>
<keyword evidence="4 8" id="KW-0812">Transmembrane</keyword>
<dbReference type="InterPro" id="IPR005828">
    <property type="entry name" value="MFS_sugar_transport-like"/>
</dbReference>
<comment type="subcellular location">
    <subcellularLocation>
        <location evidence="1">Membrane</location>
        <topology evidence="1">Multi-pass membrane protein</topology>
    </subcellularLocation>
</comment>